<proteinExistence type="predicted"/>
<comment type="caution">
    <text evidence="1">The sequence shown here is derived from an EMBL/GenBank/DDBJ whole genome shotgun (WGS) entry which is preliminary data.</text>
</comment>
<dbReference type="Proteomes" id="UP000744676">
    <property type="component" value="Unassembled WGS sequence"/>
</dbReference>
<gene>
    <name evidence="1" type="ORF">D0Z00_000408</name>
</gene>
<evidence type="ECO:0000313" key="1">
    <source>
        <dbReference type="EMBL" id="KAF5102481.1"/>
    </source>
</evidence>
<organism evidence="1 2">
    <name type="scientific">Geotrichum galactomycetum</name>
    <dbReference type="NCBI Taxonomy" id="27317"/>
    <lineage>
        <taxon>Eukaryota</taxon>
        <taxon>Fungi</taxon>
        <taxon>Dikarya</taxon>
        <taxon>Ascomycota</taxon>
        <taxon>Saccharomycotina</taxon>
        <taxon>Dipodascomycetes</taxon>
        <taxon>Dipodascales</taxon>
        <taxon>Dipodascaceae</taxon>
        <taxon>Geotrichum</taxon>
    </lineage>
</organism>
<dbReference type="EMBL" id="QVQA01000005">
    <property type="protein sequence ID" value="KAF5102481.1"/>
    <property type="molecule type" value="Genomic_DNA"/>
</dbReference>
<name>A0ACB6VA28_9ASCO</name>
<protein>
    <submittedName>
        <fullName evidence="1">Uncharacterized protein</fullName>
    </submittedName>
</protein>
<reference evidence="1 2" key="1">
    <citation type="journal article" date="2020" name="Front. Microbiol.">
        <title>Phenotypic and Genetic Characterization of the Cheese Ripening Yeast Geotrichum candidum.</title>
        <authorList>
            <person name="Perkins V."/>
            <person name="Vignola S."/>
            <person name="Lessard M.H."/>
            <person name="Plante P.L."/>
            <person name="Corbeil J."/>
            <person name="Dugat-Bony E."/>
            <person name="Frenette M."/>
            <person name="Labrie S."/>
        </authorList>
    </citation>
    <scope>NUCLEOTIDE SEQUENCE [LARGE SCALE GENOMIC DNA]</scope>
    <source>
        <strain evidence="1 2">LMA-1147</strain>
    </source>
</reference>
<evidence type="ECO:0000313" key="2">
    <source>
        <dbReference type="Proteomes" id="UP000744676"/>
    </source>
</evidence>
<accession>A0ACB6VA28</accession>
<keyword evidence="2" id="KW-1185">Reference proteome</keyword>
<sequence length="363" mass="40934">MASVDSALNSFTSSSLKRQRRPLKPARFTDLATDSSDEDDDENDAVGLSNNGNSRKKQCPNSRHVSISAVAPTTTSFVSPPSPPHSFGDFDRAIEFYSESDGDYHHNRNDDDDDDEEDNMTRHRHNSINIASLRRRRASMLNQTGAAFSCSSLSHRKRRSPTVPHQDLVARARCFEYLVSSIDEVWAQYCSITSYAEDEMYGEEDDIMQPRAVPYTRKTLREDLPASPTSLYQEEYDIDTDYSSTNESQGPRTPFSHSEPPTNTTSPKCAGMNTVNNSGCLAPSEQPDSVRLLNLKKRLMNAKYFLQDLTDCEDLPSSATFWNRWDMIKYAAIELVEENGDDDDVVESVTDELEAGRHYRGSY</sequence>